<dbReference type="EMBL" id="JAHBOH010000001">
    <property type="protein sequence ID" value="MBT0994281.1"/>
    <property type="molecule type" value="Genomic_DNA"/>
</dbReference>
<reference evidence="5 6" key="1">
    <citation type="submission" date="2021-05" db="EMBL/GenBank/DDBJ databases">
        <title>Description of Cellulomonas sp. DKR-3 sp. nov.</title>
        <authorList>
            <person name="Dahal R.H."/>
            <person name="Chaudhary D.K."/>
        </authorList>
    </citation>
    <scope>NUCLEOTIDE SEQUENCE [LARGE SCALE GENOMIC DNA]</scope>
    <source>
        <strain evidence="5 6">DKR-3</strain>
    </source>
</reference>
<gene>
    <name evidence="5" type="ORF">KIN34_08285</name>
</gene>
<sequence>MHQDPLAALAADPSTPPGQLARIATERPDLRVRIAEHPAAYPQLLDWLAGQGDADVAAAVARRRAAAASTAPPASSPASPSVTPSWQPQPLVPQPRTAHPGVPEPAPTALAPASVGTGSVETGPVETASVEVASIQTPWVATDEPAPPARRRRGLLIGIAAGVVVLLGVGAYVTWATVFSKLGGAPTAEAAVTQLLEGATSGDGIAVYGVLPPFEVDAFRDAAAPLSQVTQDAERVDVAALLDEVEIDLAGLDLTVVDVDEGLARVELTGGTLTVDADAEALYDALVDAYSGTLGDEVAQELETSRDEAVDALADGLPWSVTAADLVFPTPAGEQKPFLMAVEEDGRWFVSPLMTIGEYVTVLQGGTRGSMPSDEGERYPTADEAGAAFLGALPSATTGDLSDLAAVLSPAERRFVEVYVQAWVDDANDGDLAGSALTIDGALEATDLGGGRARLSPHELAVTVDGETVTFDGVCATAEGETRCLDESAGARELGLDQVGLVAVEDDGGWRVSMIATLADAFGTVGENVVRLQEEGKLEDPEWLTENFGDLAPGMGLGGTGLGGTGLGGMGLGGTGLDGLGLDDGALGEDGTDWTGEGWTDEDWTDEGSGDVTAGPAPATGTATGGIPVSDEGVGVAGDGDTVVAVYVDLMCPFCAQMHAAQGADLVELARQDGVTVEYHPIAFLDSLSQGTAYSTRAANAVAVVADRDPEHVVDFLTALLENQPTENSVGLTDVEIGELARGVGVPASVVERFTLVEGVEMGPDSEWSASMREFAPWVVAGTTSLAEQLGSVSAPRVLIDGQVWPEADTSELYLPGALANAVRGAARS</sequence>
<dbReference type="Proteomes" id="UP000722125">
    <property type="component" value="Unassembled WGS sequence"/>
</dbReference>
<dbReference type="Pfam" id="PF25591">
    <property type="entry name" value="LRV_2"/>
    <property type="match status" value="1"/>
</dbReference>
<feature type="region of interest" description="Disordered" evidence="1">
    <location>
        <begin position="1"/>
        <end position="20"/>
    </location>
</feature>
<dbReference type="InterPro" id="IPR012336">
    <property type="entry name" value="Thioredoxin-like_fold"/>
</dbReference>
<proteinExistence type="predicted"/>
<dbReference type="SUPFAM" id="SSF52833">
    <property type="entry name" value="Thioredoxin-like"/>
    <property type="match status" value="1"/>
</dbReference>
<feature type="compositionally biased region" description="Acidic residues" evidence="1">
    <location>
        <begin position="599"/>
        <end position="609"/>
    </location>
</feature>
<evidence type="ECO:0000259" key="4">
    <source>
        <dbReference type="Pfam" id="PF25591"/>
    </source>
</evidence>
<feature type="domain" description="Leucine rich repeat variant" evidence="4">
    <location>
        <begin position="5"/>
        <end position="64"/>
    </location>
</feature>
<evidence type="ECO:0000313" key="6">
    <source>
        <dbReference type="Proteomes" id="UP000722125"/>
    </source>
</evidence>
<dbReference type="InterPro" id="IPR036249">
    <property type="entry name" value="Thioredoxin-like_sf"/>
</dbReference>
<feature type="domain" description="Thioredoxin-like fold" evidence="3">
    <location>
        <begin position="642"/>
        <end position="812"/>
    </location>
</feature>
<evidence type="ECO:0000256" key="2">
    <source>
        <dbReference type="SAM" id="Phobius"/>
    </source>
</evidence>
<feature type="region of interest" description="Disordered" evidence="1">
    <location>
        <begin position="596"/>
        <end position="627"/>
    </location>
</feature>
<evidence type="ECO:0000313" key="5">
    <source>
        <dbReference type="EMBL" id="MBT0994281.1"/>
    </source>
</evidence>
<keyword evidence="2" id="KW-1133">Transmembrane helix</keyword>
<organism evidence="5 6">
    <name type="scientific">Cellulomonas fulva</name>
    <dbReference type="NCBI Taxonomy" id="2835530"/>
    <lineage>
        <taxon>Bacteria</taxon>
        <taxon>Bacillati</taxon>
        <taxon>Actinomycetota</taxon>
        <taxon>Actinomycetes</taxon>
        <taxon>Micrococcales</taxon>
        <taxon>Cellulomonadaceae</taxon>
        <taxon>Cellulomonas</taxon>
    </lineage>
</organism>
<keyword evidence="2" id="KW-0812">Transmembrane</keyword>
<dbReference type="RefSeq" id="WP_214349120.1">
    <property type="nucleotide sequence ID" value="NZ_JAHBOH010000001.1"/>
</dbReference>
<comment type="caution">
    <text evidence="5">The sequence shown here is derived from an EMBL/GenBank/DDBJ whole genome shotgun (WGS) entry which is preliminary data.</text>
</comment>
<feature type="compositionally biased region" description="Low complexity" evidence="1">
    <location>
        <begin position="68"/>
        <end position="85"/>
    </location>
</feature>
<dbReference type="Pfam" id="PF13462">
    <property type="entry name" value="Thioredoxin_4"/>
    <property type="match status" value="1"/>
</dbReference>
<evidence type="ECO:0000259" key="3">
    <source>
        <dbReference type="Pfam" id="PF13462"/>
    </source>
</evidence>
<dbReference type="InterPro" id="IPR057893">
    <property type="entry name" value="LRV_2"/>
</dbReference>
<dbReference type="Gene3D" id="3.40.30.10">
    <property type="entry name" value="Glutaredoxin"/>
    <property type="match status" value="1"/>
</dbReference>
<name>A0ABS5TYU1_9CELL</name>
<feature type="region of interest" description="Disordered" evidence="1">
    <location>
        <begin position="68"/>
        <end position="122"/>
    </location>
</feature>
<evidence type="ECO:0000256" key="1">
    <source>
        <dbReference type="SAM" id="MobiDB-lite"/>
    </source>
</evidence>
<keyword evidence="2" id="KW-0472">Membrane</keyword>
<dbReference type="CDD" id="cd02972">
    <property type="entry name" value="DsbA_family"/>
    <property type="match status" value="1"/>
</dbReference>
<feature type="transmembrane region" description="Helical" evidence="2">
    <location>
        <begin position="155"/>
        <end position="175"/>
    </location>
</feature>
<keyword evidence="6" id="KW-1185">Reference proteome</keyword>
<protein>
    <submittedName>
        <fullName evidence="5">Thioredoxin domain-containing protein</fullName>
    </submittedName>
</protein>
<feature type="compositionally biased region" description="Low complexity" evidence="1">
    <location>
        <begin position="613"/>
        <end position="627"/>
    </location>
</feature>
<accession>A0ABS5TYU1</accession>